<reference evidence="10" key="1">
    <citation type="submission" date="2020-10" db="EMBL/GenBank/DDBJ databases">
        <authorList>
            <person name="Hahn C.J."/>
            <person name="Laso-Perez R."/>
            <person name="Vulcano F."/>
            <person name="Vaziourakis K.-M."/>
            <person name="Stokke R."/>
            <person name="Steen I.H."/>
            <person name="Teske A."/>
            <person name="Boetius A."/>
            <person name="Liebeke M."/>
            <person name="Amann R."/>
            <person name="Knittel K."/>
        </authorList>
    </citation>
    <scope>NUCLEOTIDE SEQUENCE</scope>
    <source>
        <strain evidence="11">Gfbio:e3339647-f889-4370-9287-4fb5cb688e4c:AG392D22_GoMArc1</strain>
        <strain evidence="10">Gfbio:e3339647-f889-4370-9287-4fb5cb688e4c:AG394J04_GoMArc1</strain>
    </source>
</reference>
<protein>
    <recommendedName>
        <fullName evidence="8">A-type ATP synthase subunit E</fullName>
    </recommendedName>
</protein>
<evidence type="ECO:0000256" key="2">
    <source>
        <dbReference type="ARBA" id="ARBA00022448"/>
    </source>
</evidence>
<evidence type="ECO:0000256" key="1">
    <source>
        <dbReference type="ARBA" id="ARBA00005901"/>
    </source>
</evidence>
<dbReference type="InterPro" id="IPR038495">
    <property type="entry name" value="ATPase_E_C"/>
</dbReference>
<keyword evidence="5 8" id="KW-0406">Ion transport</keyword>
<accession>A0A811T4S4</accession>
<evidence type="ECO:0000313" key="11">
    <source>
        <dbReference type="EMBL" id="CAD6493079.1"/>
    </source>
</evidence>
<dbReference type="GO" id="GO:0033178">
    <property type="term" value="C:proton-transporting two-sector ATPase complex, catalytic domain"/>
    <property type="evidence" value="ECO:0007669"/>
    <property type="project" value="InterPro"/>
</dbReference>
<dbReference type="Pfam" id="PF01991">
    <property type="entry name" value="vATP-synt_E"/>
    <property type="match status" value="1"/>
</dbReference>
<dbReference type="GO" id="GO:0046933">
    <property type="term" value="F:proton-transporting ATP synthase activity, rotational mechanism"/>
    <property type="evidence" value="ECO:0007669"/>
    <property type="project" value="UniProtKB-UniRule"/>
</dbReference>
<dbReference type="GO" id="GO:0046961">
    <property type="term" value="F:proton-transporting ATPase activity, rotational mechanism"/>
    <property type="evidence" value="ECO:0007669"/>
    <property type="project" value="InterPro"/>
</dbReference>
<evidence type="ECO:0000313" key="12">
    <source>
        <dbReference type="Proteomes" id="UP000603056"/>
    </source>
</evidence>
<sequence length="183" mass="20331">MGLETVVASIIEKGKEQAKVILQEADEEVTNILKRAKGEAEKEREALEDAARGEAEQLKKQEISSAHLRVKREALNARQAMFEEVQKNVADRIGSISDEKNAKFSEALLKKHATAGSRIYSNKKDKTLVEKISKLEYAGSIDCLGGVVIESSDRTVQYDYTYDTILQDINEKSLKQVSGMLLG</sequence>
<gene>
    <name evidence="8 10" type="primary">atpE</name>
    <name evidence="11" type="ORF">EMLJLAPB_00437</name>
    <name evidence="10" type="ORF">FFODKBPE_00302</name>
</gene>
<dbReference type="GO" id="GO:0005524">
    <property type="term" value="F:ATP binding"/>
    <property type="evidence" value="ECO:0007669"/>
    <property type="project" value="UniProtKB-UniRule"/>
</dbReference>
<dbReference type="EMBL" id="CAJHIS010000009">
    <property type="protein sequence ID" value="CAD6493079.1"/>
    <property type="molecule type" value="Genomic_DNA"/>
</dbReference>
<dbReference type="GO" id="GO:0042777">
    <property type="term" value="P:proton motive force-driven plasma membrane ATP synthesis"/>
    <property type="evidence" value="ECO:0007669"/>
    <property type="project" value="UniProtKB-UniRule"/>
</dbReference>
<dbReference type="Proteomes" id="UP000634805">
    <property type="component" value="Unassembled WGS sequence"/>
</dbReference>
<dbReference type="Gene3D" id="1.20.5.620">
    <property type="entry name" value="F1F0 ATP synthase subunit B, membrane domain"/>
    <property type="match status" value="1"/>
</dbReference>
<dbReference type="Gene3D" id="3.30.2320.30">
    <property type="entry name" value="ATP synthase, E subunit, C-terminal"/>
    <property type="match status" value="1"/>
</dbReference>
<dbReference type="GO" id="GO:0005886">
    <property type="term" value="C:plasma membrane"/>
    <property type="evidence" value="ECO:0007669"/>
    <property type="project" value="UniProtKB-SubCell"/>
</dbReference>
<organism evidence="10 12">
    <name type="scientific">Candidatus Argoarchaeum ethanivorans</name>
    <dbReference type="NCBI Taxonomy" id="2608793"/>
    <lineage>
        <taxon>Archaea</taxon>
        <taxon>Methanobacteriati</taxon>
        <taxon>Methanobacteriota</taxon>
        <taxon>Stenosarchaea group</taxon>
        <taxon>Methanomicrobia</taxon>
        <taxon>Methanosarcinales</taxon>
        <taxon>Methanosarcinales incertae sedis</taxon>
        <taxon>GOM Arc I cluster</taxon>
        <taxon>Candidatus Argoarchaeum</taxon>
    </lineage>
</organism>
<comment type="subcellular location">
    <subcellularLocation>
        <location evidence="8">Cell membrane</location>
        <topology evidence="8">Peripheral membrane protein</topology>
    </subcellularLocation>
</comment>
<comment type="subunit">
    <text evidence="8">Has multiple subunits with at least A(3), B(3), C, D, E, F, H, I and proteolipid K(x).</text>
</comment>
<evidence type="ECO:0000256" key="4">
    <source>
        <dbReference type="ARBA" id="ARBA00022781"/>
    </source>
</evidence>
<evidence type="ECO:0000256" key="8">
    <source>
        <dbReference type="HAMAP-Rule" id="MF_00311"/>
    </source>
</evidence>
<evidence type="ECO:0000256" key="9">
    <source>
        <dbReference type="SAM" id="MobiDB-lite"/>
    </source>
</evidence>
<evidence type="ECO:0000256" key="5">
    <source>
        <dbReference type="ARBA" id="ARBA00023065"/>
    </source>
</evidence>
<evidence type="ECO:0000256" key="3">
    <source>
        <dbReference type="ARBA" id="ARBA00022475"/>
    </source>
</evidence>
<evidence type="ECO:0000256" key="7">
    <source>
        <dbReference type="ARBA" id="ARBA00023310"/>
    </source>
</evidence>
<evidence type="ECO:0000313" key="10">
    <source>
        <dbReference type="EMBL" id="CAD6492296.1"/>
    </source>
</evidence>
<keyword evidence="3 8" id="KW-1003">Cell membrane</keyword>
<comment type="function">
    <text evidence="8">Component of the A-type ATP synthase that produces ATP from ADP in the presence of a proton gradient across the membrane.</text>
</comment>
<name>A0A811T4S4_9EURY</name>
<dbReference type="AlphaFoldDB" id="A0A811T4S4"/>
<keyword evidence="2 8" id="KW-0813">Transport</keyword>
<evidence type="ECO:0000256" key="6">
    <source>
        <dbReference type="ARBA" id="ARBA00023136"/>
    </source>
</evidence>
<keyword evidence="6 8" id="KW-0472">Membrane</keyword>
<keyword evidence="7 8" id="KW-0066">ATP synthesis</keyword>
<keyword evidence="4 8" id="KW-0375">Hydrogen ion transport</keyword>
<feature type="region of interest" description="Disordered" evidence="9">
    <location>
        <begin position="37"/>
        <end position="58"/>
    </location>
</feature>
<comment type="caution">
    <text evidence="10">The sequence shown here is derived from an EMBL/GenBank/DDBJ whole genome shotgun (WGS) entry which is preliminary data.</text>
</comment>
<dbReference type="Proteomes" id="UP000603056">
    <property type="component" value="Unassembled WGS sequence"/>
</dbReference>
<proteinExistence type="inferred from homology"/>
<dbReference type="InterPro" id="IPR002842">
    <property type="entry name" value="ATPase_V1_Esu"/>
</dbReference>
<dbReference type="EMBL" id="CAJHIP010000008">
    <property type="protein sequence ID" value="CAD6492296.1"/>
    <property type="molecule type" value="Genomic_DNA"/>
</dbReference>
<dbReference type="HAMAP" id="MF_00311">
    <property type="entry name" value="ATP_synth_E_arch"/>
    <property type="match status" value="1"/>
</dbReference>
<dbReference type="SUPFAM" id="SSF160527">
    <property type="entry name" value="V-type ATPase subunit E-like"/>
    <property type="match status" value="1"/>
</dbReference>
<comment type="similarity">
    <text evidence="1 8">Belongs to the V-ATPase E subunit family.</text>
</comment>